<reference evidence="2 3" key="1">
    <citation type="journal article" date="2024" name="Front Chem Biol">
        <title>Unveiling the potential of Daldinia eschscholtzii MFLUCC 19-0629 through bioactivity and bioinformatics studies for enhanced sustainable agriculture production.</title>
        <authorList>
            <person name="Brooks S."/>
            <person name="Weaver J.A."/>
            <person name="Klomchit A."/>
            <person name="Alharthi S.A."/>
            <person name="Onlamun T."/>
            <person name="Nurani R."/>
            <person name="Vong T.K."/>
            <person name="Alberti F."/>
            <person name="Greco C."/>
        </authorList>
    </citation>
    <scope>NUCLEOTIDE SEQUENCE [LARGE SCALE GENOMIC DNA]</scope>
    <source>
        <strain evidence="2">MFLUCC 19-0629</strain>
    </source>
</reference>
<sequence>MSKSRLPLALGLTAAGGIGYYLYSAGGNTNVAKKQAEADAHKVSAQFKSELPGRGDQARKDAEKYGAEAGAKVDKTIHKTEAELRKAAADAEAYAKDARAAAMKKVDEFDKKVEAEASKAKSGISSWFGGK</sequence>
<dbReference type="AlphaFoldDB" id="A0AAX6MEK9"/>
<evidence type="ECO:0000256" key="1">
    <source>
        <dbReference type="SAM" id="MobiDB-lite"/>
    </source>
</evidence>
<comment type="caution">
    <text evidence="2">The sequence shown here is derived from an EMBL/GenBank/DDBJ whole genome shotgun (WGS) entry which is preliminary data.</text>
</comment>
<dbReference type="EMBL" id="JBANMG010000007">
    <property type="protein sequence ID" value="KAK6951128.1"/>
    <property type="molecule type" value="Genomic_DNA"/>
</dbReference>
<feature type="compositionally biased region" description="Basic and acidic residues" evidence="1">
    <location>
        <begin position="51"/>
        <end position="69"/>
    </location>
</feature>
<evidence type="ECO:0008006" key="4">
    <source>
        <dbReference type="Google" id="ProtNLM"/>
    </source>
</evidence>
<accession>A0AAX6MEK9</accession>
<protein>
    <recommendedName>
        <fullName evidence="4">Calcofluor white hypersensitive protein</fullName>
    </recommendedName>
</protein>
<gene>
    <name evidence="2" type="ORF">Daesc_007658</name>
</gene>
<organism evidence="2 3">
    <name type="scientific">Daldinia eschscholtzii</name>
    <dbReference type="NCBI Taxonomy" id="292717"/>
    <lineage>
        <taxon>Eukaryota</taxon>
        <taxon>Fungi</taxon>
        <taxon>Dikarya</taxon>
        <taxon>Ascomycota</taxon>
        <taxon>Pezizomycotina</taxon>
        <taxon>Sordariomycetes</taxon>
        <taxon>Xylariomycetidae</taxon>
        <taxon>Xylariales</taxon>
        <taxon>Hypoxylaceae</taxon>
        <taxon>Daldinia</taxon>
    </lineage>
</organism>
<evidence type="ECO:0000313" key="3">
    <source>
        <dbReference type="Proteomes" id="UP001369815"/>
    </source>
</evidence>
<dbReference type="Proteomes" id="UP001369815">
    <property type="component" value="Unassembled WGS sequence"/>
</dbReference>
<name>A0AAX6MEK9_9PEZI</name>
<evidence type="ECO:0000313" key="2">
    <source>
        <dbReference type="EMBL" id="KAK6951128.1"/>
    </source>
</evidence>
<keyword evidence="3" id="KW-1185">Reference proteome</keyword>
<feature type="region of interest" description="Disordered" evidence="1">
    <location>
        <begin position="45"/>
        <end position="69"/>
    </location>
</feature>
<proteinExistence type="predicted"/>